<feature type="domain" description="SET" evidence="10">
    <location>
        <begin position="224"/>
        <end position="499"/>
    </location>
</feature>
<keyword evidence="5" id="KW-0863">Zinc-finger</keyword>
<dbReference type="RefSeq" id="XP_018324995.1">
    <property type="nucleotide sequence ID" value="XM_018469493.1"/>
</dbReference>
<sequence length="653" mass="74679">MKSENLVFQQFCQRIIATLQEDDINTFSSLKDDEDRIRYLYKCGNVDVNKTPTEKCLESAKAEKEKGNSFYSKKNLKNAIVCYSKGIIICPQDSDSSKELLAILAANRSAVLYEMNKTEEAIRDIEYALEDAKCPKNILYKLYIRKGKCLLAQQDKEAATLAFEKARDFLSEASLKESALNDRKKEIADSLKIAQNINCNKNVKSNRNNPELNFPRNKKFNGAHSLVDFSEDVDQGRFAVAKEDLPVGTVVVEEKPFCSVLAKDYHTKNCQNCIKSVKLPIACPRCSSVVFCSLECRDNALDGFHSRECEMLPSLIQSAASVNCAMALRLITCRDLNYFRNFKNLNNLPECEKKNFEFFNHIYSLCRHEEQRQPGDFLLYTAMALFLLKLLMLTDYFGNVQNDSLSDTKAFVGSLILRFLQILQFNSHELSELQPEPLDTQSGKKSCVSVDIGGALYPTLALFNHSCEPSIVRYNIGNRIVARLIKSVKKGDIIYENYGPMYTTDPKLNRQKYLKDRYWFICKCIPCEENWPLYEEMDPSCLKIPCKTNSCKNYVIADDKLDPFKNCPNCGAVNTSNILNALKMLQGVDSYLNDGEAHFKRMEFKKAISYFLSAMKIYHLHTVPPFPDYIKVQQRLRTCIVHMGNKYNELLDE</sequence>
<evidence type="ECO:0000256" key="3">
    <source>
        <dbReference type="ARBA" id="ARBA00022691"/>
    </source>
</evidence>
<evidence type="ECO:0000256" key="8">
    <source>
        <dbReference type="ARBA" id="ARBA00093635"/>
    </source>
</evidence>
<evidence type="ECO:0000313" key="14">
    <source>
        <dbReference type="RefSeq" id="XP_018324995.1"/>
    </source>
</evidence>
<dbReference type="InterPro" id="IPR044421">
    <property type="entry name" value="SMYD4_SET"/>
</dbReference>
<dbReference type="InterPro" id="IPR001214">
    <property type="entry name" value="SET_dom"/>
</dbReference>
<dbReference type="OrthoDB" id="1028014at2759"/>
<dbReference type="SUPFAM" id="SSF48452">
    <property type="entry name" value="TPR-like"/>
    <property type="match status" value="1"/>
</dbReference>
<evidence type="ECO:0000313" key="13">
    <source>
        <dbReference type="RefSeq" id="XP_018324994.1"/>
    </source>
</evidence>
<dbReference type="AlphaFoldDB" id="A0A1W4WY57"/>
<keyword evidence="4" id="KW-0479">Metal-binding</keyword>
<dbReference type="PANTHER" id="PTHR46165:SF7">
    <property type="entry name" value="SET AND MYND DOMAIN-CONTAINING PROTEIN 4"/>
    <property type="match status" value="1"/>
</dbReference>
<keyword evidence="2" id="KW-0808">Transferase</keyword>
<dbReference type="InterPro" id="IPR052097">
    <property type="entry name" value="SET-MYND_domain_protein"/>
</dbReference>
<dbReference type="GO" id="GO:0042826">
    <property type="term" value="F:histone deacetylase binding"/>
    <property type="evidence" value="ECO:0007669"/>
    <property type="project" value="TreeGrafter"/>
</dbReference>
<dbReference type="Gene3D" id="2.170.270.10">
    <property type="entry name" value="SET domain"/>
    <property type="match status" value="1"/>
</dbReference>
<reference evidence="12 13" key="1">
    <citation type="submission" date="2025-04" db="UniProtKB">
        <authorList>
            <consortium name="RefSeq"/>
        </authorList>
    </citation>
    <scope>IDENTIFICATION</scope>
    <source>
        <tissue evidence="12 13">Entire body</tissue>
    </source>
</reference>
<dbReference type="InterPro" id="IPR002893">
    <property type="entry name" value="Znf_MYND"/>
</dbReference>
<evidence type="ECO:0000256" key="1">
    <source>
        <dbReference type="ARBA" id="ARBA00022603"/>
    </source>
</evidence>
<evidence type="ECO:0000256" key="2">
    <source>
        <dbReference type="ARBA" id="ARBA00022679"/>
    </source>
</evidence>
<dbReference type="Gene3D" id="6.10.140.2220">
    <property type="match status" value="1"/>
</dbReference>
<evidence type="ECO:0000313" key="11">
    <source>
        <dbReference type="Proteomes" id="UP000192223"/>
    </source>
</evidence>
<dbReference type="InterPro" id="IPR019734">
    <property type="entry name" value="TPR_rpt"/>
</dbReference>
<dbReference type="Pfam" id="PF01753">
    <property type="entry name" value="zf-MYND"/>
    <property type="match status" value="1"/>
</dbReference>
<dbReference type="KEGG" id="apln:108736887"/>
<dbReference type="InterPro" id="IPR011990">
    <property type="entry name" value="TPR-like_helical_dom_sf"/>
</dbReference>
<evidence type="ECO:0000256" key="9">
    <source>
        <dbReference type="ARBA" id="ARBA00093680"/>
    </source>
</evidence>
<evidence type="ECO:0000256" key="4">
    <source>
        <dbReference type="ARBA" id="ARBA00022723"/>
    </source>
</evidence>
<dbReference type="GO" id="GO:0008270">
    <property type="term" value="F:zinc ion binding"/>
    <property type="evidence" value="ECO:0007669"/>
    <property type="project" value="UniProtKB-KW"/>
</dbReference>
<dbReference type="RefSeq" id="XP_018324993.1">
    <property type="nucleotide sequence ID" value="XM_018469491.1"/>
</dbReference>
<dbReference type="GO" id="GO:0032259">
    <property type="term" value="P:methylation"/>
    <property type="evidence" value="ECO:0007669"/>
    <property type="project" value="UniProtKB-KW"/>
</dbReference>
<dbReference type="SUPFAM" id="SSF144232">
    <property type="entry name" value="HIT/MYND zinc finger-like"/>
    <property type="match status" value="1"/>
</dbReference>
<name>A0A1W4WY57_AGRPL</name>
<accession>A0A1W4WY57</accession>
<keyword evidence="1" id="KW-0489">Methyltransferase</keyword>
<dbReference type="GO" id="GO:0005634">
    <property type="term" value="C:nucleus"/>
    <property type="evidence" value="ECO:0007669"/>
    <property type="project" value="TreeGrafter"/>
</dbReference>
<dbReference type="Proteomes" id="UP000192223">
    <property type="component" value="Unplaced"/>
</dbReference>
<proteinExistence type="predicted"/>
<keyword evidence="3" id="KW-0949">S-adenosyl-L-methionine</keyword>
<dbReference type="Pfam" id="PF00856">
    <property type="entry name" value="SET"/>
    <property type="match status" value="1"/>
</dbReference>
<evidence type="ECO:0000259" key="10">
    <source>
        <dbReference type="PROSITE" id="PS50280"/>
    </source>
</evidence>
<dbReference type="GO" id="GO:0042051">
    <property type="term" value="P:compound eye photoreceptor development"/>
    <property type="evidence" value="ECO:0007669"/>
    <property type="project" value="TreeGrafter"/>
</dbReference>
<keyword evidence="6" id="KW-0862">Zinc</keyword>
<dbReference type="STRING" id="224129.A0A1W4WY57"/>
<dbReference type="GO" id="GO:0008170">
    <property type="term" value="F:N-methyltransferase activity"/>
    <property type="evidence" value="ECO:0007669"/>
    <property type="project" value="UniProtKB-ARBA"/>
</dbReference>
<dbReference type="CDD" id="cd10536">
    <property type="entry name" value="SET_SMYD4"/>
    <property type="match status" value="1"/>
</dbReference>
<keyword evidence="11" id="KW-1185">Reference proteome</keyword>
<evidence type="ECO:0000256" key="5">
    <source>
        <dbReference type="ARBA" id="ARBA00022771"/>
    </source>
</evidence>
<dbReference type="RefSeq" id="XP_018324994.1">
    <property type="nucleotide sequence ID" value="XM_018469492.1"/>
</dbReference>
<evidence type="ECO:0000256" key="7">
    <source>
        <dbReference type="ARBA" id="ARBA00093423"/>
    </source>
</evidence>
<dbReference type="SMART" id="SM00028">
    <property type="entry name" value="TPR"/>
    <property type="match status" value="4"/>
</dbReference>
<evidence type="ECO:0000256" key="6">
    <source>
        <dbReference type="ARBA" id="ARBA00022833"/>
    </source>
</evidence>
<dbReference type="GO" id="GO:0008276">
    <property type="term" value="F:protein methyltransferase activity"/>
    <property type="evidence" value="ECO:0007669"/>
    <property type="project" value="UniProtKB-ARBA"/>
</dbReference>
<gene>
    <name evidence="12 13 14" type="primary">LOC108736887</name>
</gene>
<dbReference type="Gene3D" id="1.25.40.10">
    <property type="entry name" value="Tetratricopeptide repeat domain"/>
    <property type="match status" value="1"/>
</dbReference>
<evidence type="ECO:0000313" key="12">
    <source>
        <dbReference type="RefSeq" id="XP_018324993.1"/>
    </source>
</evidence>
<organism evidence="11 14">
    <name type="scientific">Agrilus planipennis</name>
    <name type="common">Emerald ash borer</name>
    <name type="synonym">Agrilus marcopoli</name>
    <dbReference type="NCBI Taxonomy" id="224129"/>
    <lineage>
        <taxon>Eukaryota</taxon>
        <taxon>Metazoa</taxon>
        <taxon>Ecdysozoa</taxon>
        <taxon>Arthropoda</taxon>
        <taxon>Hexapoda</taxon>
        <taxon>Insecta</taxon>
        <taxon>Pterygota</taxon>
        <taxon>Neoptera</taxon>
        <taxon>Endopterygota</taxon>
        <taxon>Coleoptera</taxon>
        <taxon>Polyphaga</taxon>
        <taxon>Elateriformia</taxon>
        <taxon>Buprestoidea</taxon>
        <taxon>Buprestidae</taxon>
        <taxon>Agrilinae</taxon>
        <taxon>Agrilus</taxon>
    </lineage>
</organism>
<dbReference type="SUPFAM" id="SSF82199">
    <property type="entry name" value="SET domain"/>
    <property type="match status" value="1"/>
</dbReference>
<comment type="function">
    <text evidence="7">Protein-lysine N-methyltransferase. Monomethylates PRMT5, modulating its transcriptional activity. May also act as a histone methyltransferase. Plays a critical role in cardiac development. Acts as a key epigenetic regulator of gene expression during cardiac development via its dual activities as a methyltransferase and negative regulator of HDAC1.</text>
</comment>
<dbReference type="GO" id="GO:0005737">
    <property type="term" value="C:cytoplasm"/>
    <property type="evidence" value="ECO:0007669"/>
    <property type="project" value="TreeGrafter"/>
</dbReference>
<dbReference type="PANTHER" id="PTHR46165">
    <property type="entry name" value="SET AND MYND DOMAIN-CONTAINING PROTEIN 4"/>
    <property type="match status" value="1"/>
</dbReference>
<dbReference type="CTD" id="36234"/>
<dbReference type="PROSITE" id="PS50280">
    <property type="entry name" value="SET"/>
    <property type="match status" value="1"/>
</dbReference>
<dbReference type="InterPro" id="IPR046341">
    <property type="entry name" value="SET_dom_sf"/>
</dbReference>
<protein>
    <recommendedName>
        <fullName evidence="8">Protein-lysine N-methyltransferase SMYD4</fullName>
    </recommendedName>
    <alternativeName>
        <fullName evidence="9">SET and MYND domain-containing protein 4</fullName>
    </alternativeName>
</protein>
<dbReference type="GO" id="GO:0008757">
    <property type="term" value="F:S-adenosylmethionine-dependent methyltransferase activity"/>
    <property type="evidence" value="ECO:0007669"/>
    <property type="project" value="UniProtKB-ARBA"/>
</dbReference>
<dbReference type="GeneID" id="108736887"/>
<dbReference type="Gene3D" id="1.10.220.160">
    <property type="match status" value="1"/>
</dbReference>